<feature type="coiled-coil region" evidence="1">
    <location>
        <begin position="1005"/>
        <end position="1032"/>
    </location>
</feature>
<name>A0A8J5XT69_DIALT</name>
<dbReference type="AlphaFoldDB" id="A0A8J5XT69"/>
<gene>
    <name evidence="3" type="ORF">KFE25_000776</name>
</gene>
<keyword evidence="4" id="KW-1185">Reference proteome</keyword>
<feature type="compositionally biased region" description="Low complexity" evidence="2">
    <location>
        <begin position="1204"/>
        <end position="1216"/>
    </location>
</feature>
<feature type="compositionally biased region" description="Polar residues" evidence="2">
    <location>
        <begin position="1164"/>
        <end position="1182"/>
    </location>
</feature>
<protein>
    <recommendedName>
        <fullName evidence="5">Kinesin motor domain-containing protein</fullName>
    </recommendedName>
</protein>
<dbReference type="Proteomes" id="UP000751190">
    <property type="component" value="Unassembled WGS sequence"/>
</dbReference>
<feature type="coiled-coil region" evidence="1">
    <location>
        <begin position="549"/>
        <end position="600"/>
    </location>
</feature>
<feature type="compositionally biased region" description="Polar residues" evidence="2">
    <location>
        <begin position="1231"/>
        <end position="1240"/>
    </location>
</feature>
<evidence type="ECO:0000313" key="4">
    <source>
        <dbReference type="Proteomes" id="UP000751190"/>
    </source>
</evidence>
<accession>A0A8J5XT69</accession>
<organism evidence="3 4">
    <name type="scientific">Diacronema lutheri</name>
    <name type="common">Unicellular marine alga</name>
    <name type="synonym">Monochrysis lutheri</name>
    <dbReference type="NCBI Taxonomy" id="2081491"/>
    <lineage>
        <taxon>Eukaryota</taxon>
        <taxon>Haptista</taxon>
        <taxon>Haptophyta</taxon>
        <taxon>Pavlovophyceae</taxon>
        <taxon>Pavlovales</taxon>
        <taxon>Pavlovaceae</taxon>
        <taxon>Diacronema</taxon>
    </lineage>
</organism>
<dbReference type="OrthoDB" id="10672307at2759"/>
<evidence type="ECO:0000313" key="3">
    <source>
        <dbReference type="EMBL" id="KAG8467460.1"/>
    </source>
</evidence>
<evidence type="ECO:0000256" key="1">
    <source>
        <dbReference type="SAM" id="Coils"/>
    </source>
</evidence>
<evidence type="ECO:0008006" key="5">
    <source>
        <dbReference type="Google" id="ProtNLM"/>
    </source>
</evidence>
<feature type="region of interest" description="Disordered" evidence="2">
    <location>
        <begin position="1228"/>
        <end position="1249"/>
    </location>
</feature>
<comment type="caution">
    <text evidence="3">The sequence shown here is derived from an EMBL/GenBank/DDBJ whole genome shotgun (WGS) entry which is preliminary data.</text>
</comment>
<feature type="coiled-coil region" evidence="1">
    <location>
        <begin position="363"/>
        <end position="390"/>
    </location>
</feature>
<sequence>MDAEPVYVAAQPRAEAAVDAYGREGQRFFVQDTVIELISPGEGQGDAFAFDRVFEPRASAADLHNVIVRPVLEGVSRGVNGAVLIIGTGEPAIELHAALAALALRTLNGSVDVDSTITARLVGCVGAERAYVLDLFASEGTERERMVRLVPGLAGVSPVAVPSANELSIRQIDDEEVRRAIGRARERQLARAPAGSALLIVDVDAPAPAAGAGAAAARMAGLGRSLGKAGGSGAAGAGAGAGAGGGGGGLRAQFVLLHVQIAAVPDPLALALVAALGPASGASAAAAMAAAAAAAAGVGATRDVDVACFLDEVLGGDCRTAAICLPTALAGLDGGAGVLRTGVALRALATLPMAGTRRHRRLLARAHARALVLRERVASLEERLSAEEQARAGRRNIPADVAGAAERLTSLVDTMALDAAQRDSERDRLVGQLVEWRSRWRETDRAREQLEARAIDADDGRLKAESDTLALKLALAKERAAAEAARLDNEAEALLAQDALDGARARAVDADAERDAALAQLADERRARALADDMASESAARAADAAGALAAQRAELDALSTEFVALAAEADELRAAGARARDASAALAAARARAEGASAELRSERVRSALLAEAVREADESAARAFVHADARGAAWQVRALGEATRAVERVEGLQHERSALIGRQQAAQLGLQERLDAALAEGAHARELADARAALLADEAAEAQALRVQCAALAAALRDGPDSRALVDEATDKARAVAAAALHIGLSAATDLRAVHGLVGAAGDARGADGARDARSVGEAVAALAPIGGPRLAAETAARELLAREAALGAADAVGAHVAELARRADARTAAELGVALAAQGARAQRLLQRNAALCEAALAARRALGRVDASALARLPLAEELTVDADSGDATEATAFVSELQRAHDASARDAAAQLAASRAGLLDERQRSLRVHDALHAQLREVVAQRDGFADRLRAALAERAALRDELRAADGQLRPVLAVRESHAALLAKLGALKGEGEWDFERARLRADETARENSELRRAAAELRAELASVVAWRRTQAARGEAPVDEMRALASLQAQNKELRRLQYESERERSALKARVYALEEEVARLGAYIESSRGAAARGAGSGGGGAPAAGEYQREIDSLRAQLEQRDGGVPPPSPSPRGARAQQAGAPHAGFSSMTPSLPTVQRRVPSSSAAHVAPLLSPRVAERDGDDRAGARAPSDADGAAGSGARVVGLGALAPSLPTVQRVQRPSSGGAAPDVV</sequence>
<feature type="region of interest" description="Disordered" evidence="2">
    <location>
        <begin position="1136"/>
        <end position="1216"/>
    </location>
</feature>
<reference evidence="3" key="1">
    <citation type="submission" date="2021-05" db="EMBL/GenBank/DDBJ databases">
        <title>The genome of the haptophyte Pavlova lutheri (Diacronema luteri, Pavlovales) - a model for lipid biosynthesis in eukaryotic algae.</title>
        <authorList>
            <person name="Hulatt C.J."/>
            <person name="Posewitz M.C."/>
        </authorList>
    </citation>
    <scope>NUCLEOTIDE SEQUENCE</scope>
    <source>
        <strain evidence="3">NIVA-4/92</strain>
    </source>
</reference>
<evidence type="ECO:0000256" key="2">
    <source>
        <dbReference type="SAM" id="MobiDB-lite"/>
    </source>
</evidence>
<feature type="compositionally biased region" description="Basic and acidic residues" evidence="2">
    <location>
        <begin position="1193"/>
        <end position="1203"/>
    </location>
</feature>
<proteinExistence type="predicted"/>
<keyword evidence="1" id="KW-0175">Coiled coil</keyword>
<dbReference type="EMBL" id="JAGTXO010000006">
    <property type="protein sequence ID" value="KAG8467460.1"/>
    <property type="molecule type" value="Genomic_DNA"/>
</dbReference>